<feature type="transmembrane region" description="Helical" evidence="1">
    <location>
        <begin position="109"/>
        <end position="134"/>
    </location>
</feature>
<accession>A0A1X6WNM5</accession>
<dbReference type="OrthoDB" id="9804829at2"/>
<proteinExistence type="predicted"/>
<keyword evidence="1" id="KW-0472">Membrane</keyword>
<evidence type="ECO:0000313" key="2">
    <source>
        <dbReference type="EMBL" id="SLM85858.1"/>
    </source>
</evidence>
<feature type="transmembrane region" description="Helical" evidence="1">
    <location>
        <begin position="79"/>
        <end position="102"/>
    </location>
</feature>
<keyword evidence="1" id="KW-0812">Transmembrane</keyword>
<evidence type="ECO:0008006" key="4">
    <source>
        <dbReference type="Google" id="ProtNLM"/>
    </source>
</evidence>
<keyword evidence="3" id="KW-1185">Reference proteome</keyword>
<name>A0A1X6WNM5_9ENTE</name>
<dbReference type="Proteomes" id="UP000195918">
    <property type="component" value="Unassembled WGS sequence"/>
</dbReference>
<dbReference type="EMBL" id="FWFD01000009">
    <property type="protein sequence ID" value="SLM85858.1"/>
    <property type="molecule type" value="Genomic_DNA"/>
</dbReference>
<protein>
    <recommendedName>
        <fullName evidence="4">Integral membrane protein (Putative)</fullName>
    </recommendedName>
</protein>
<organism evidence="2 3">
    <name type="scientific">Vagococcus fluvialis bH819</name>
    <dbReference type="NCBI Taxonomy" id="1255619"/>
    <lineage>
        <taxon>Bacteria</taxon>
        <taxon>Bacillati</taxon>
        <taxon>Bacillota</taxon>
        <taxon>Bacilli</taxon>
        <taxon>Lactobacillales</taxon>
        <taxon>Enterococcaceae</taxon>
        <taxon>Vagococcus</taxon>
    </lineage>
</organism>
<reference evidence="3" key="1">
    <citation type="submission" date="2017-02" db="EMBL/GenBank/DDBJ databases">
        <authorList>
            <person name="Dridi B."/>
        </authorList>
    </citation>
    <scope>NUCLEOTIDE SEQUENCE [LARGE SCALE GENOMIC DNA]</scope>
    <source>
        <strain evidence="3">bH819</strain>
    </source>
</reference>
<sequence length="193" mass="21361">MTQNQFITTLRRELLKRNVLDTETHINYYQEIIADYIEDGFTEESAVAKIGAIDDIVATITKEKNQPIDVIHKNSKSPLIWTLLIIGSPLWLSILLSIILLIASGIIILWCLPLTLGSLSFAFLLTGIVSLVGATFNSGIYYVVTQLGVGIFTAGLGLLLLLGTTYSSQVIFSLTKKLSTPLTRIFRQKGRLF</sequence>
<dbReference type="RefSeq" id="WP_086951492.1">
    <property type="nucleotide sequence ID" value="NZ_FWFD01000009.1"/>
</dbReference>
<keyword evidence="1" id="KW-1133">Transmembrane helix</keyword>
<evidence type="ECO:0000256" key="1">
    <source>
        <dbReference type="SAM" id="Phobius"/>
    </source>
</evidence>
<feature type="transmembrane region" description="Helical" evidence="1">
    <location>
        <begin position="140"/>
        <end position="162"/>
    </location>
</feature>
<evidence type="ECO:0000313" key="3">
    <source>
        <dbReference type="Proteomes" id="UP000195918"/>
    </source>
</evidence>
<dbReference type="AlphaFoldDB" id="A0A1X6WNM5"/>
<gene>
    <name evidence="2" type="ORF">FM121_07135</name>
</gene>